<feature type="region of interest" description="Disordered" evidence="7">
    <location>
        <begin position="154"/>
        <end position="181"/>
    </location>
</feature>
<dbReference type="InterPro" id="IPR012677">
    <property type="entry name" value="Nucleotide-bd_a/b_plait_sf"/>
</dbReference>
<keyword evidence="2 6" id="KW-0507">mRNA processing</keyword>
<keyword evidence="3 6" id="KW-0694">RNA-binding</keyword>
<dbReference type="GO" id="GO:0045292">
    <property type="term" value="P:mRNA cis splicing, via spliceosome"/>
    <property type="evidence" value="ECO:0007669"/>
    <property type="project" value="UniProtKB-UniRule"/>
</dbReference>
<dbReference type="PROSITE" id="PS50102">
    <property type="entry name" value="RRM"/>
    <property type="match status" value="1"/>
</dbReference>
<evidence type="ECO:0000256" key="2">
    <source>
        <dbReference type="ARBA" id="ARBA00022664"/>
    </source>
</evidence>
<dbReference type="GO" id="GO:0003723">
    <property type="term" value="F:RNA binding"/>
    <property type="evidence" value="ECO:0007669"/>
    <property type="project" value="UniProtKB-UniRule"/>
</dbReference>
<evidence type="ECO:0000256" key="5">
    <source>
        <dbReference type="ARBA" id="ARBA00023242"/>
    </source>
</evidence>
<dbReference type="FunFam" id="3.30.70.330:FF:000079">
    <property type="entry name" value="Putative splicing factor 45"/>
    <property type="match status" value="1"/>
</dbReference>
<evidence type="ECO:0000313" key="10">
    <source>
        <dbReference type="EMBL" id="CAE0507597.1"/>
    </source>
</evidence>
<evidence type="ECO:0000256" key="6">
    <source>
        <dbReference type="PIRNR" id="PIRNR031066"/>
    </source>
</evidence>
<feature type="compositionally biased region" description="Basic and acidic residues" evidence="7">
    <location>
        <begin position="154"/>
        <end position="170"/>
    </location>
</feature>
<dbReference type="PANTHER" id="PTHR13288">
    <property type="entry name" value="SPLICING FACTOR 45 SPF45"/>
    <property type="match status" value="1"/>
</dbReference>
<protein>
    <recommendedName>
        <fullName evidence="11">G-patch domain-containing protein</fullName>
    </recommendedName>
</protein>
<feature type="domain" description="G-patch" evidence="9">
    <location>
        <begin position="223"/>
        <end position="269"/>
    </location>
</feature>
<dbReference type="InterPro" id="IPR035979">
    <property type="entry name" value="RBD_domain_sf"/>
</dbReference>
<proteinExistence type="predicted"/>
<evidence type="ECO:0000259" key="8">
    <source>
        <dbReference type="PROSITE" id="PS50102"/>
    </source>
</evidence>
<feature type="compositionally biased region" description="Low complexity" evidence="7">
    <location>
        <begin position="204"/>
        <end position="214"/>
    </location>
</feature>
<evidence type="ECO:0000256" key="7">
    <source>
        <dbReference type="SAM" id="MobiDB-lite"/>
    </source>
</evidence>
<dbReference type="GO" id="GO:0043484">
    <property type="term" value="P:regulation of RNA splicing"/>
    <property type="evidence" value="ECO:0007669"/>
    <property type="project" value="UniProtKB-UniRule"/>
</dbReference>
<keyword evidence="4 6" id="KW-0508">mRNA splicing</keyword>
<evidence type="ECO:0000256" key="1">
    <source>
        <dbReference type="ARBA" id="ARBA00004123"/>
    </source>
</evidence>
<feature type="region of interest" description="Disordered" evidence="7">
    <location>
        <begin position="199"/>
        <end position="224"/>
    </location>
</feature>
<feature type="domain" description="RRM" evidence="8">
    <location>
        <begin position="305"/>
        <end position="391"/>
    </location>
</feature>
<dbReference type="SMART" id="SM00361">
    <property type="entry name" value="RRM_1"/>
    <property type="match status" value="1"/>
</dbReference>
<comment type="subcellular location">
    <subcellularLocation>
        <location evidence="1">Nucleus</location>
    </subcellularLocation>
</comment>
<evidence type="ECO:0000259" key="9">
    <source>
        <dbReference type="PROSITE" id="PS50174"/>
    </source>
</evidence>
<dbReference type="SMART" id="SM00443">
    <property type="entry name" value="G_patch"/>
    <property type="match status" value="1"/>
</dbReference>
<dbReference type="PANTHER" id="PTHR13288:SF8">
    <property type="entry name" value="SPLICING FACTOR 45"/>
    <property type="match status" value="1"/>
</dbReference>
<sequence>MSGLYGNLPQAKNASDAAPAWGAVPKLQPQLRKPSTPLAPPPSVLRAGRGGGRHGPPPAAGRGAGRGPSTPGAAGSATPEAPNSVHEGVQGPGHAQQTPLGSHSLFAAVKDEYDPMRPNDYEEVLKERERAKREAEIEAERIARVKEMEATMERLRKQEEGPSQPVRDEGAFPPPPSLDVSGEEAFARRARLGSTGFGAGAGQAAGADGAARAAAEAEESERGMTLAQKMLRKMGWKEGEGLGRNRQGISAPLIMQKTNARAGVIVEGAAPPSSNPQEAAPAPTRQEPPEKKPRLGAAFTGTPTHVLCLRNMVGPGEVDDELEEEVGVECTKYGAVTDVMIFEVTAPGYPSEEAVRIFVQFERVESATKALVDLQGRYFAGRNVRVAFFPEERFQSEDLAPKAGEFD</sequence>
<evidence type="ECO:0000256" key="3">
    <source>
        <dbReference type="ARBA" id="ARBA00022884"/>
    </source>
</evidence>
<dbReference type="GO" id="GO:0071011">
    <property type="term" value="C:precatalytic spliceosome"/>
    <property type="evidence" value="ECO:0007669"/>
    <property type="project" value="TreeGrafter"/>
</dbReference>
<evidence type="ECO:0008006" key="11">
    <source>
        <dbReference type="Google" id="ProtNLM"/>
    </source>
</evidence>
<dbReference type="AlphaFoldDB" id="A0A7S3VV69"/>
<dbReference type="GO" id="GO:0009507">
    <property type="term" value="C:chloroplast"/>
    <property type="evidence" value="ECO:0007669"/>
    <property type="project" value="UniProtKB-UniRule"/>
</dbReference>
<feature type="compositionally biased region" description="Low complexity" evidence="7">
    <location>
        <begin position="67"/>
        <end position="79"/>
    </location>
</feature>
<dbReference type="Gene3D" id="3.30.70.330">
    <property type="match status" value="1"/>
</dbReference>
<dbReference type="Pfam" id="PF01585">
    <property type="entry name" value="G-patch"/>
    <property type="match status" value="1"/>
</dbReference>
<gene>
    <name evidence="10" type="ORF">DTER00134_LOCUS22674</name>
</gene>
<dbReference type="InterPro" id="IPR003954">
    <property type="entry name" value="RRM_euk-type"/>
</dbReference>
<accession>A0A7S3VV69</accession>
<dbReference type="InterPro" id="IPR040052">
    <property type="entry name" value="RBM17"/>
</dbReference>
<dbReference type="EMBL" id="HBIP01037611">
    <property type="protein sequence ID" value="CAE0507597.1"/>
    <property type="molecule type" value="Transcribed_RNA"/>
</dbReference>
<evidence type="ECO:0000256" key="4">
    <source>
        <dbReference type="ARBA" id="ARBA00023187"/>
    </source>
</evidence>
<dbReference type="PROSITE" id="PS50174">
    <property type="entry name" value="G_PATCH"/>
    <property type="match status" value="1"/>
</dbReference>
<name>A0A7S3VV69_DUNTE</name>
<dbReference type="SUPFAM" id="SSF54928">
    <property type="entry name" value="RNA-binding domain, RBD"/>
    <property type="match status" value="1"/>
</dbReference>
<dbReference type="PIRSF" id="PIRSF031066">
    <property type="entry name" value="Splicing_factor_SPF45"/>
    <property type="match status" value="1"/>
</dbReference>
<organism evidence="10">
    <name type="scientific">Dunaliella tertiolecta</name>
    <name type="common">Green alga</name>
    <dbReference type="NCBI Taxonomy" id="3047"/>
    <lineage>
        <taxon>Eukaryota</taxon>
        <taxon>Viridiplantae</taxon>
        <taxon>Chlorophyta</taxon>
        <taxon>core chlorophytes</taxon>
        <taxon>Chlorophyceae</taxon>
        <taxon>CS clade</taxon>
        <taxon>Chlamydomonadales</taxon>
        <taxon>Dunaliellaceae</taxon>
        <taxon>Dunaliella</taxon>
    </lineage>
</organism>
<reference evidence="10" key="1">
    <citation type="submission" date="2021-01" db="EMBL/GenBank/DDBJ databases">
        <authorList>
            <person name="Corre E."/>
            <person name="Pelletier E."/>
            <person name="Niang G."/>
            <person name="Scheremetjew M."/>
            <person name="Finn R."/>
            <person name="Kale V."/>
            <person name="Holt S."/>
            <person name="Cochrane G."/>
            <person name="Meng A."/>
            <person name="Brown T."/>
            <person name="Cohen L."/>
        </authorList>
    </citation>
    <scope>NUCLEOTIDE SEQUENCE</scope>
    <source>
        <strain evidence="10">CCMP1320</strain>
    </source>
</reference>
<feature type="region of interest" description="Disordered" evidence="7">
    <location>
        <begin position="267"/>
        <end position="295"/>
    </location>
</feature>
<dbReference type="InterPro" id="IPR000504">
    <property type="entry name" value="RRM_dom"/>
</dbReference>
<feature type="compositionally biased region" description="Basic and acidic residues" evidence="7">
    <location>
        <begin position="109"/>
        <end position="138"/>
    </location>
</feature>
<feature type="region of interest" description="Disordered" evidence="7">
    <location>
        <begin position="1"/>
        <end position="138"/>
    </location>
</feature>
<dbReference type="InterPro" id="IPR000467">
    <property type="entry name" value="G_patch_dom"/>
</dbReference>
<keyword evidence="5" id="KW-0539">Nucleus</keyword>